<dbReference type="GO" id="GO:0004519">
    <property type="term" value="F:endonuclease activity"/>
    <property type="evidence" value="ECO:0007669"/>
    <property type="project" value="UniProtKB-KW"/>
</dbReference>
<dbReference type="AlphaFoldDB" id="A0AA38CF28"/>
<evidence type="ECO:0000256" key="6">
    <source>
        <dbReference type="ARBA" id="ARBA00022918"/>
    </source>
</evidence>
<gene>
    <name evidence="8" type="ORF">KI387_030482</name>
</gene>
<reference evidence="8 9" key="1">
    <citation type="journal article" date="2021" name="Nat. Plants">
        <title>The Taxus genome provides insights into paclitaxel biosynthesis.</title>
        <authorList>
            <person name="Xiong X."/>
            <person name="Gou J."/>
            <person name="Liao Q."/>
            <person name="Li Y."/>
            <person name="Zhou Q."/>
            <person name="Bi G."/>
            <person name="Li C."/>
            <person name="Du R."/>
            <person name="Wang X."/>
            <person name="Sun T."/>
            <person name="Guo L."/>
            <person name="Liang H."/>
            <person name="Lu P."/>
            <person name="Wu Y."/>
            <person name="Zhang Z."/>
            <person name="Ro D.K."/>
            <person name="Shang Y."/>
            <person name="Huang S."/>
            <person name="Yan J."/>
        </authorList>
    </citation>
    <scope>NUCLEOTIDE SEQUENCE [LARGE SCALE GENOMIC DNA]</scope>
    <source>
        <strain evidence="8">Ta-2019</strain>
    </source>
</reference>
<dbReference type="GO" id="GO:0016787">
    <property type="term" value="F:hydrolase activity"/>
    <property type="evidence" value="ECO:0007669"/>
    <property type="project" value="UniProtKB-KW"/>
</dbReference>
<evidence type="ECO:0000256" key="2">
    <source>
        <dbReference type="ARBA" id="ARBA00022695"/>
    </source>
</evidence>
<dbReference type="GO" id="GO:0003964">
    <property type="term" value="F:RNA-directed DNA polymerase activity"/>
    <property type="evidence" value="ECO:0007669"/>
    <property type="project" value="UniProtKB-KW"/>
</dbReference>
<keyword evidence="2" id="KW-0548">Nucleotidyltransferase</keyword>
<evidence type="ECO:0000256" key="4">
    <source>
        <dbReference type="ARBA" id="ARBA00022759"/>
    </source>
</evidence>
<keyword evidence="1" id="KW-0808">Transferase</keyword>
<evidence type="ECO:0000256" key="3">
    <source>
        <dbReference type="ARBA" id="ARBA00022722"/>
    </source>
</evidence>
<evidence type="ECO:0000313" key="8">
    <source>
        <dbReference type="EMBL" id="KAH9298800.1"/>
    </source>
</evidence>
<dbReference type="Pfam" id="PF17917">
    <property type="entry name" value="RT_RNaseH"/>
    <property type="match status" value="1"/>
</dbReference>
<dbReference type="InterPro" id="IPR043502">
    <property type="entry name" value="DNA/RNA_pol_sf"/>
</dbReference>
<dbReference type="PANTHER" id="PTHR34072">
    <property type="entry name" value="ENZYMATIC POLYPROTEIN-RELATED"/>
    <property type="match status" value="1"/>
</dbReference>
<proteinExistence type="predicted"/>
<evidence type="ECO:0000259" key="7">
    <source>
        <dbReference type="Pfam" id="PF17917"/>
    </source>
</evidence>
<keyword evidence="3" id="KW-0540">Nuclease</keyword>
<feature type="domain" description="Reverse transcriptase RNase H-like" evidence="7">
    <location>
        <begin position="3"/>
        <end position="54"/>
    </location>
</feature>
<dbReference type="SUPFAM" id="SSF56672">
    <property type="entry name" value="DNA/RNA polymerases"/>
    <property type="match status" value="1"/>
</dbReference>
<sequence length="55" mass="6377">SRLGAVLMQEGRPIAFESHQFKGKDLIKPVYEKEMMAILHAVKKWRPYLMGGNFK</sequence>
<keyword evidence="6" id="KW-0695">RNA-directed DNA polymerase</keyword>
<dbReference type="InterPro" id="IPR041373">
    <property type="entry name" value="RT_RNaseH"/>
</dbReference>
<evidence type="ECO:0000256" key="5">
    <source>
        <dbReference type="ARBA" id="ARBA00022801"/>
    </source>
</evidence>
<feature type="non-terminal residue" evidence="8">
    <location>
        <position position="55"/>
    </location>
</feature>
<dbReference type="PANTHER" id="PTHR34072:SF55">
    <property type="entry name" value="DNA_RNA POLYMERASES SUPERFAMILY PROTEIN"/>
    <property type="match status" value="1"/>
</dbReference>
<protein>
    <recommendedName>
        <fullName evidence="7">Reverse transcriptase RNase H-like domain-containing protein</fullName>
    </recommendedName>
</protein>
<dbReference type="EMBL" id="JAHRHJ020000010">
    <property type="protein sequence ID" value="KAH9298800.1"/>
    <property type="molecule type" value="Genomic_DNA"/>
</dbReference>
<name>A0AA38CF28_TAXCH</name>
<keyword evidence="9" id="KW-1185">Reference proteome</keyword>
<accession>A0AA38CF28</accession>
<keyword evidence="4" id="KW-0255">Endonuclease</keyword>
<evidence type="ECO:0000313" key="9">
    <source>
        <dbReference type="Proteomes" id="UP000824469"/>
    </source>
</evidence>
<comment type="caution">
    <text evidence="8">The sequence shown here is derived from an EMBL/GenBank/DDBJ whole genome shotgun (WGS) entry which is preliminary data.</text>
</comment>
<evidence type="ECO:0000256" key="1">
    <source>
        <dbReference type="ARBA" id="ARBA00022679"/>
    </source>
</evidence>
<keyword evidence="5" id="KW-0378">Hydrolase</keyword>
<dbReference type="Proteomes" id="UP000824469">
    <property type="component" value="Unassembled WGS sequence"/>
</dbReference>
<organism evidence="8 9">
    <name type="scientific">Taxus chinensis</name>
    <name type="common">Chinese yew</name>
    <name type="synonym">Taxus wallichiana var. chinensis</name>
    <dbReference type="NCBI Taxonomy" id="29808"/>
    <lineage>
        <taxon>Eukaryota</taxon>
        <taxon>Viridiplantae</taxon>
        <taxon>Streptophyta</taxon>
        <taxon>Embryophyta</taxon>
        <taxon>Tracheophyta</taxon>
        <taxon>Spermatophyta</taxon>
        <taxon>Pinopsida</taxon>
        <taxon>Pinidae</taxon>
        <taxon>Conifers II</taxon>
        <taxon>Cupressales</taxon>
        <taxon>Taxaceae</taxon>
        <taxon>Taxus</taxon>
    </lineage>
</organism>
<feature type="non-terminal residue" evidence="8">
    <location>
        <position position="1"/>
    </location>
</feature>